<dbReference type="PROSITE" id="PS00198">
    <property type="entry name" value="4FE4S_FER_1"/>
    <property type="match status" value="1"/>
</dbReference>
<dbReference type="Pfam" id="PF01512">
    <property type="entry name" value="Complex1_51K"/>
    <property type="match status" value="1"/>
</dbReference>
<feature type="compositionally biased region" description="Low complexity" evidence="9">
    <location>
        <begin position="654"/>
        <end position="665"/>
    </location>
</feature>
<keyword evidence="3 8" id="KW-0479">Metal-binding</keyword>
<evidence type="ECO:0000259" key="10">
    <source>
        <dbReference type="PROSITE" id="PS51379"/>
    </source>
</evidence>
<dbReference type="PROSITE" id="PS51379">
    <property type="entry name" value="4FE4S_FER_2"/>
    <property type="match status" value="2"/>
</dbReference>
<keyword evidence="8" id="KW-1278">Translocase</keyword>
<keyword evidence="1 8" id="KW-0813">Transport</keyword>
<feature type="compositionally biased region" description="Low complexity" evidence="9">
    <location>
        <begin position="570"/>
        <end position="581"/>
    </location>
</feature>
<feature type="binding site" evidence="8">
    <location>
        <position position="426"/>
    </location>
    <ligand>
        <name>[4Fe-4S] cluster</name>
        <dbReference type="ChEBI" id="CHEBI:49883"/>
        <label>2</label>
    </ligand>
</feature>
<keyword evidence="5 8" id="KW-0249">Electron transport</keyword>
<dbReference type="HAMAP" id="MF_00461">
    <property type="entry name" value="RsxC_RnfC"/>
    <property type="match status" value="1"/>
</dbReference>
<dbReference type="InterPro" id="IPR010208">
    <property type="entry name" value="Ion_transpt_RnfC/RsxC"/>
</dbReference>
<feature type="compositionally biased region" description="Basic and acidic residues" evidence="9">
    <location>
        <begin position="599"/>
        <end position="611"/>
    </location>
</feature>
<feature type="compositionally biased region" description="Low complexity" evidence="9">
    <location>
        <begin position="612"/>
        <end position="623"/>
    </location>
</feature>
<evidence type="ECO:0000256" key="1">
    <source>
        <dbReference type="ARBA" id="ARBA00022448"/>
    </source>
</evidence>
<feature type="region of interest" description="Disordered" evidence="9">
    <location>
        <begin position="516"/>
        <end position="539"/>
    </location>
</feature>
<dbReference type="Proteomes" id="UP001595791">
    <property type="component" value="Unassembled WGS sequence"/>
</dbReference>
<dbReference type="PANTHER" id="PTHR43034">
    <property type="entry name" value="ION-TRANSLOCATING OXIDOREDUCTASE COMPLEX SUBUNIT C"/>
    <property type="match status" value="1"/>
</dbReference>
<feature type="region of interest" description="Disordered" evidence="9">
    <location>
        <begin position="682"/>
        <end position="707"/>
    </location>
</feature>
<dbReference type="EC" id="7.-.-.-" evidence="8"/>
<feature type="compositionally biased region" description="Basic and acidic residues" evidence="9">
    <location>
        <begin position="641"/>
        <end position="653"/>
    </location>
</feature>
<organism evidence="11 12">
    <name type="scientific">Chitinimonas lacunae</name>
    <dbReference type="NCBI Taxonomy" id="1963018"/>
    <lineage>
        <taxon>Bacteria</taxon>
        <taxon>Pseudomonadati</taxon>
        <taxon>Pseudomonadota</taxon>
        <taxon>Betaproteobacteria</taxon>
        <taxon>Neisseriales</taxon>
        <taxon>Chitinibacteraceae</taxon>
        <taxon>Chitinimonas</taxon>
    </lineage>
</organism>
<dbReference type="PANTHER" id="PTHR43034:SF2">
    <property type="entry name" value="ION-TRANSLOCATING OXIDOREDUCTASE COMPLEX SUBUNIT C"/>
    <property type="match status" value="1"/>
</dbReference>
<reference evidence="12" key="1">
    <citation type="journal article" date="2019" name="Int. J. Syst. Evol. Microbiol.">
        <title>The Global Catalogue of Microorganisms (GCM) 10K type strain sequencing project: providing services to taxonomists for standard genome sequencing and annotation.</title>
        <authorList>
            <consortium name="The Broad Institute Genomics Platform"/>
            <consortium name="The Broad Institute Genome Sequencing Center for Infectious Disease"/>
            <person name="Wu L."/>
            <person name="Ma J."/>
        </authorList>
    </citation>
    <scope>NUCLEOTIDE SEQUENCE [LARGE SCALE GENOMIC DNA]</scope>
    <source>
        <strain evidence="12">LMG 29894</strain>
    </source>
</reference>
<feature type="region of interest" description="Disordered" evidence="9">
    <location>
        <begin position="599"/>
        <end position="624"/>
    </location>
</feature>
<gene>
    <name evidence="11" type="primary">rsxC</name>
    <name evidence="8" type="synonym">rnfC</name>
    <name evidence="11" type="ORF">ACFOW7_15905</name>
</gene>
<feature type="region of interest" description="Disordered" evidence="9">
    <location>
        <begin position="641"/>
        <end position="666"/>
    </location>
</feature>
<proteinExistence type="inferred from homology"/>
<comment type="subunit">
    <text evidence="8">The complex is composed of six subunits: RnfA, RnfB, RnfC, RnfD, RnfE and RnfG.</text>
</comment>
<evidence type="ECO:0000256" key="8">
    <source>
        <dbReference type="HAMAP-Rule" id="MF_00461"/>
    </source>
</evidence>
<dbReference type="InterPro" id="IPR017896">
    <property type="entry name" value="4Fe4S_Fe-S-bd"/>
</dbReference>
<feature type="binding site" evidence="8">
    <location>
        <position position="397"/>
    </location>
    <ligand>
        <name>[4Fe-4S] cluster</name>
        <dbReference type="ChEBI" id="CHEBI:49883"/>
        <label>2</label>
    </ligand>
</feature>
<comment type="function">
    <text evidence="8">Part of a membrane-bound complex that couples electron transfer with translocation of ions across the membrane.</text>
</comment>
<dbReference type="InterPro" id="IPR017900">
    <property type="entry name" value="4Fe4S_Fe_S_CS"/>
</dbReference>
<evidence type="ECO:0000256" key="7">
    <source>
        <dbReference type="ARBA" id="ARBA00023014"/>
    </source>
</evidence>
<feature type="binding site" evidence="8">
    <location>
        <position position="429"/>
    </location>
    <ligand>
        <name>[4Fe-4S] cluster</name>
        <dbReference type="ChEBI" id="CHEBI:49883"/>
        <label>2</label>
    </ligand>
</feature>
<evidence type="ECO:0000256" key="2">
    <source>
        <dbReference type="ARBA" id="ARBA00022485"/>
    </source>
</evidence>
<keyword evidence="6 8" id="KW-0408">Iron</keyword>
<feature type="binding site" evidence="8">
    <location>
        <position position="393"/>
    </location>
    <ligand>
        <name>[4Fe-4S] cluster</name>
        <dbReference type="ChEBI" id="CHEBI:49883"/>
        <label>1</label>
    </ligand>
</feature>
<dbReference type="InterPro" id="IPR037225">
    <property type="entry name" value="Nuo51_FMN-bd_sf"/>
</dbReference>
<feature type="domain" description="4Fe-4S ferredoxin-type" evidence="10">
    <location>
        <begin position="377"/>
        <end position="407"/>
    </location>
</feature>
<feature type="compositionally biased region" description="Basic and acidic residues" evidence="9">
    <location>
        <begin position="556"/>
        <end position="569"/>
    </location>
</feature>
<dbReference type="InterPro" id="IPR019554">
    <property type="entry name" value="Soluble_ligand-bd"/>
</dbReference>
<keyword evidence="2 8" id="KW-0004">4Fe-4S</keyword>
<evidence type="ECO:0000256" key="4">
    <source>
        <dbReference type="ARBA" id="ARBA00022737"/>
    </source>
</evidence>
<evidence type="ECO:0000256" key="6">
    <source>
        <dbReference type="ARBA" id="ARBA00023004"/>
    </source>
</evidence>
<dbReference type="NCBIfam" id="TIGR01945">
    <property type="entry name" value="rnfC"/>
    <property type="match status" value="1"/>
</dbReference>
<feature type="binding site" evidence="8">
    <location>
        <position position="432"/>
    </location>
    <ligand>
        <name>[4Fe-4S] cluster</name>
        <dbReference type="ChEBI" id="CHEBI:49883"/>
        <label>2</label>
    </ligand>
</feature>
<evidence type="ECO:0000313" key="11">
    <source>
        <dbReference type="EMBL" id="MFC4160826.1"/>
    </source>
</evidence>
<sequence length="707" mass="75662">METAKATAPILGHSDQSGEIVTARQLFGFHGGIHPPANKSRSNAHPIAVPPLPERLEIALRQHLGQPALPAVMPGERVLKGQKLADADGSVSAAVHAPTSGTVIAIEPRQVAHPSGLADPCIVLLPDGEESWIARRPFTVEQATAFETRAYLQEMGIVGLGGAVFPSHLKLGGGQDGLATLVINGAECEPYISCDDRLMRERAAEIVEGIVLMRSLTRARTVLVGIEDDKPEAIAAMRAAAHGHAIEVVAVPTRYPSGGAKQLIRLLTGIEVASGVRSTDLGVQCFNVGTAYAVARAIHHGEPLLSRIVTLTGAVARPGNVEALIGTPVEHLLQFAGAESDLDGVIMGGPMMGFTLPSLSVGISKASNCLIAKTRAEFPPLPPARACIRCGECAVVCPAELQPQQLYWFAKSKQFGRAQEWNLFDCIECGACAYVCPSDIALVDYYRFAKSEIWAAEKQKKAADLARERHEFRQFRLERERQEKAARLATKAVAKLDDPDFQDPEKQAKIRAALERHAARQAPATPTPEPTAPTPTDDAETKRAAIEAAMARAAKLREEQATPRTRTEEAAVPAPDAAAPVDPKRAAIEAAMARAAKLREEQATPRTRTEEAAVPAPDAAAPVDPKRAAIEAAMARAVKLREEQATPRTRTEEAAVPAPDAAAPVDPKRAAIEAAMARAAKLRAEQVTPRERREVTNNDQDRDSEKS</sequence>
<feature type="binding site" evidence="8">
    <location>
        <position position="387"/>
    </location>
    <ligand>
        <name>[4Fe-4S] cluster</name>
        <dbReference type="ChEBI" id="CHEBI:49883"/>
        <label>1</label>
    </ligand>
</feature>
<dbReference type="NCBIfam" id="NF003454">
    <property type="entry name" value="PRK05035.1"/>
    <property type="match status" value="1"/>
</dbReference>
<comment type="caution">
    <text evidence="11">The sequence shown here is derived from an EMBL/GenBank/DDBJ whole genome shotgun (WGS) entry which is preliminary data.</text>
</comment>
<dbReference type="InterPro" id="IPR026902">
    <property type="entry name" value="RnfC_N"/>
</dbReference>
<evidence type="ECO:0000256" key="9">
    <source>
        <dbReference type="SAM" id="MobiDB-lite"/>
    </source>
</evidence>
<comment type="similarity">
    <text evidence="8">Belongs to the 4Fe4S bacterial-type ferredoxin family. RnfC subfamily.</text>
</comment>
<keyword evidence="8" id="KW-0997">Cell inner membrane</keyword>
<feature type="domain" description="4Fe-4S ferredoxin-type" evidence="10">
    <location>
        <begin position="417"/>
        <end position="446"/>
    </location>
</feature>
<keyword evidence="7 8" id="KW-0411">Iron-sulfur</keyword>
<comment type="cofactor">
    <cofactor evidence="8">
        <name>[4Fe-4S] cluster</name>
        <dbReference type="ChEBI" id="CHEBI:49883"/>
    </cofactor>
    <text evidence="8">Binds 2 [4Fe-4S] clusters per subunit.</text>
</comment>
<feature type="binding site" evidence="8">
    <location>
        <position position="390"/>
    </location>
    <ligand>
        <name>[4Fe-4S] cluster</name>
        <dbReference type="ChEBI" id="CHEBI:49883"/>
        <label>1</label>
    </ligand>
</feature>
<protein>
    <recommendedName>
        <fullName evidence="8">Ion-translocating oxidoreductase complex subunit C</fullName>
        <ecNumber evidence="8">7.-.-.-</ecNumber>
    </recommendedName>
    <alternativeName>
        <fullName evidence="8">Rnf electron transport complex subunit C</fullName>
    </alternativeName>
</protein>
<keyword evidence="4 8" id="KW-0677">Repeat</keyword>
<dbReference type="Pfam" id="PF10531">
    <property type="entry name" value="SLBB"/>
    <property type="match status" value="1"/>
</dbReference>
<comment type="subcellular location">
    <subcellularLocation>
        <location evidence="8">Cell inner membrane</location>
        <topology evidence="8">Peripheral membrane protein</topology>
    </subcellularLocation>
</comment>
<evidence type="ECO:0000313" key="12">
    <source>
        <dbReference type="Proteomes" id="UP001595791"/>
    </source>
</evidence>
<dbReference type="Gene3D" id="3.30.70.20">
    <property type="match status" value="1"/>
</dbReference>
<name>A0ABV8MUQ1_9NEIS</name>
<keyword evidence="8" id="KW-0472">Membrane</keyword>
<dbReference type="SUPFAM" id="SSF46548">
    <property type="entry name" value="alpha-helical ferredoxin"/>
    <property type="match status" value="1"/>
</dbReference>
<keyword evidence="12" id="KW-1185">Reference proteome</keyword>
<dbReference type="Pfam" id="PF12838">
    <property type="entry name" value="Fer4_7"/>
    <property type="match status" value="1"/>
</dbReference>
<dbReference type="Gene3D" id="3.40.50.11540">
    <property type="entry name" value="NADH-ubiquinone oxidoreductase 51kDa subunit"/>
    <property type="match status" value="1"/>
</dbReference>
<evidence type="ECO:0000256" key="5">
    <source>
        <dbReference type="ARBA" id="ARBA00022982"/>
    </source>
</evidence>
<dbReference type="Pfam" id="PF13375">
    <property type="entry name" value="RnfC_N"/>
    <property type="match status" value="1"/>
</dbReference>
<dbReference type="RefSeq" id="WP_378166079.1">
    <property type="nucleotide sequence ID" value="NZ_JBHSBU010000001.1"/>
</dbReference>
<dbReference type="SUPFAM" id="SSF142019">
    <property type="entry name" value="Nqo1 FMN-binding domain-like"/>
    <property type="match status" value="1"/>
</dbReference>
<dbReference type="InterPro" id="IPR011538">
    <property type="entry name" value="Nuo51_FMN-bd"/>
</dbReference>
<feature type="region of interest" description="Disordered" evidence="9">
    <location>
        <begin position="556"/>
        <end position="582"/>
    </location>
</feature>
<keyword evidence="8" id="KW-1003">Cell membrane</keyword>
<evidence type="ECO:0000256" key="3">
    <source>
        <dbReference type="ARBA" id="ARBA00022723"/>
    </source>
</evidence>
<feature type="binding site" evidence="8">
    <location>
        <position position="436"/>
    </location>
    <ligand>
        <name>[4Fe-4S] cluster</name>
        <dbReference type="ChEBI" id="CHEBI:49883"/>
        <label>1</label>
    </ligand>
</feature>
<accession>A0ABV8MUQ1</accession>
<dbReference type="EMBL" id="JBHSBU010000001">
    <property type="protein sequence ID" value="MFC4160826.1"/>
    <property type="molecule type" value="Genomic_DNA"/>
</dbReference>